<reference evidence="2" key="1">
    <citation type="submission" date="2017-12" db="EMBL/GenBank/DDBJ databases">
        <authorList>
            <consortium name="SysMetEx"/>
        </authorList>
    </citation>
    <scope>NUCLEOTIDE SEQUENCE</scope>
    <source>
        <strain evidence="2">Pb_238</strain>
    </source>
</reference>
<feature type="compositionally biased region" description="Basic and acidic residues" evidence="1">
    <location>
        <begin position="109"/>
        <end position="119"/>
    </location>
</feature>
<evidence type="ECO:0000313" key="2">
    <source>
        <dbReference type="EMBL" id="SOU93370.1"/>
    </source>
</evidence>
<gene>
    <name evidence="2" type="ORF">LFTS_02020</name>
</gene>
<feature type="region of interest" description="Disordered" evidence="1">
    <location>
        <begin position="90"/>
        <end position="119"/>
    </location>
</feature>
<accession>A0A2I2MJL2</accession>
<feature type="compositionally biased region" description="Basic residues" evidence="1">
    <location>
        <begin position="96"/>
        <end position="107"/>
    </location>
</feature>
<dbReference type="EMBL" id="LT966316">
    <property type="protein sequence ID" value="SOU93370.1"/>
    <property type="molecule type" value="Genomic_DNA"/>
</dbReference>
<protein>
    <submittedName>
        <fullName evidence="2">Uncharacterized protein</fullName>
    </submittedName>
</protein>
<name>A0A2I2MJL2_9BACT</name>
<sequence length="119" mass="13338">MSLSHSRKNPSTDSVTPPGLSGPDALRAYFFPRQVLHLNESAECLGLSYSHFYRRIQAGTLDLRIRKNEVGERFVLLDDLIAYLFAPEKTPSSLHPAKKRGPGRPRKPVTSDEHRGGVR</sequence>
<organism evidence="2">
    <name type="scientific">Leptospirillum ferriphilum</name>
    <dbReference type="NCBI Taxonomy" id="178606"/>
    <lineage>
        <taxon>Bacteria</taxon>
        <taxon>Pseudomonadati</taxon>
        <taxon>Nitrospirota</taxon>
        <taxon>Nitrospiria</taxon>
        <taxon>Nitrospirales</taxon>
        <taxon>Nitrospiraceae</taxon>
        <taxon>Leptospirillum</taxon>
    </lineage>
</organism>
<proteinExistence type="predicted"/>
<dbReference type="AlphaFoldDB" id="A0A2I2MJL2"/>
<feature type="region of interest" description="Disordered" evidence="1">
    <location>
        <begin position="1"/>
        <end position="21"/>
    </location>
</feature>
<evidence type="ECO:0000256" key="1">
    <source>
        <dbReference type="SAM" id="MobiDB-lite"/>
    </source>
</evidence>